<reference evidence="4 5" key="1">
    <citation type="submission" date="2019-06" db="EMBL/GenBank/DDBJ databases">
        <title>Sequencing the genomes of 1000 actinobacteria strains.</title>
        <authorList>
            <person name="Klenk H.-P."/>
        </authorList>
    </citation>
    <scope>NUCLEOTIDE SEQUENCE [LARGE SCALE GENOMIC DNA]</scope>
    <source>
        <strain evidence="4 5">DSM 45885</strain>
    </source>
</reference>
<dbReference type="GO" id="GO:0008610">
    <property type="term" value="P:lipid biosynthetic process"/>
    <property type="evidence" value="ECO:0007669"/>
    <property type="project" value="TreeGrafter"/>
</dbReference>
<dbReference type="AlphaFoldDB" id="A0A561W4M1"/>
<dbReference type="RefSeq" id="WP_145783124.1">
    <property type="nucleotide sequence ID" value="NZ_VIWZ01000001.1"/>
</dbReference>
<sequence length="253" mass="27915">MTITTATATVDTSLWLRRFHPKPDAPVRLVCLPHAGGSASYYHPVSRALTGVEVLAVQYPGRQDRRAEPCIDTVHGLATRVAEQVATLADRPIALFGHSMGASVAFEVARLLEEDGIVLKHLFASGRRAPSRHRDEHIHQLGDNGLIAEMRRLNGTEGKLLDDDELIRMIIGAIRNDYKAAETYVYRPGPPLSCPITVLTGDSDPKVTVDEADSWRTHTTGPYAMKVYRGGHFYLNNHQTDILETIVDRLTSG</sequence>
<dbReference type="SMART" id="SM00824">
    <property type="entry name" value="PKS_TE"/>
    <property type="match status" value="1"/>
</dbReference>
<dbReference type="PANTHER" id="PTHR11487:SF0">
    <property type="entry name" value="S-ACYL FATTY ACID SYNTHASE THIOESTERASE, MEDIUM CHAIN"/>
    <property type="match status" value="1"/>
</dbReference>
<comment type="similarity">
    <text evidence="1">Belongs to the thioesterase family.</text>
</comment>
<dbReference type="Gene3D" id="3.40.50.1820">
    <property type="entry name" value="alpha/beta hydrolase"/>
    <property type="match status" value="1"/>
</dbReference>
<dbReference type="PANTHER" id="PTHR11487">
    <property type="entry name" value="THIOESTERASE"/>
    <property type="match status" value="1"/>
</dbReference>
<dbReference type="GeneID" id="300129692"/>
<evidence type="ECO:0000313" key="5">
    <source>
        <dbReference type="Proteomes" id="UP000317685"/>
    </source>
</evidence>
<name>A0A561W4M1_9ACTN</name>
<feature type="domain" description="Thioesterase TesA-like" evidence="3">
    <location>
        <begin position="30"/>
        <end position="250"/>
    </location>
</feature>
<dbReference type="InterPro" id="IPR001031">
    <property type="entry name" value="Thioesterase"/>
</dbReference>
<dbReference type="InterPro" id="IPR029058">
    <property type="entry name" value="AB_hydrolase_fold"/>
</dbReference>
<comment type="caution">
    <text evidence="4">The sequence shown here is derived from an EMBL/GenBank/DDBJ whole genome shotgun (WGS) entry which is preliminary data.</text>
</comment>
<dbReference type="SUPFAM" id="SSF53474">
    <property type="entry name" value="alpha/beta-Hydrolases"/>
    <property type="match status" value="1"/>
</dbReference>
<evidence type="ECO:0000256" key="1">
    <source>
        <dbReference type="ARBA" id="ARBA00007169"/>
    </source>
</evidence>
<gene>
    <name evidence="4" type="ORF">FHU34_114181</name>
</gene>
<evidence type="ECO:0000313" key="4">
    <source>
        <dbReference type="EMBL" id="TWG18820.1"/>
    </source>
</evidence>
<evidence type="ECO:0000259" key="3">
    <source>
        <dbReference type="SMART" id="SM00824"/>
    </source>
</evidence>
<dbReference type="Proteomes" id="UP000317685">
    <property type="component" value="Unassembled WGS sequence"/>
</dbReference>
<dbReference type="Pfam" id="PF00975">
    <property type="entry name" value="Thioesterase"/>
    <property type="match status" value="1"/>
</dbReference>
<evidence type="ECO:0000256" key="2">
    <source>
        <dbReference type="ARBA" id="ARBA00022801"/>
    </source>
</evidence>
<proteinExistence type="inferred from homology"/>
<dbReference type="OrthoDB" id="8480037at2"/>
<dbReference type="EMBL" id="VIWZ01000001">
    <property type="protein sequence ID" value="TWG18820.1"/>
    <property type="molecule type" value="Genomic_DNA"/>
</dbReference>
<organism evidence="4 5">
    <name type="scientific">Micromonospora taraxaci</name>
    <dbReference type="NCBI Taxonomy" id="1316803"/>
    <lineage>
        <taxon>Bacteria</taxon>
        <taxon>Bacillati</taxon>
        <taxon>Actinomycetota</taxon>
        <taxon>Actinomycetes</taxon>
        <taxon>Micromonosporales</taxon>
        <taxon>Micromonosporaceae</taxon>
        <taxon>Micromonospora</taxon>
    </lineage>
</organism>
<dbReference type="InterPro" id="IPR020802">
    <property type="entry name" value="TesA-like"/>
</dbReference>
<keyword evidence="2" id="KW-0378">Hydrolase</keyword>
<keyword evidence="5" id="KW-1185">Reference proteome</keyword>
<dbReference type="InterPro" id="IPR012223">
    <property type="entry name" value="TEII"/>
</dbReference>
<accession>A0A561W4M1</accession>
<dbReference type="GO" id="GO:0016787">
    <property type="term" value="F:hydrolase activity"/>
    <property type="evidence" value="ECO:0007669"/>
    <property type="project" value="UniProtKB-KW"/>
</dbReference>
<protein>
    <submittedName>
        <fullName evidence="4">Surfactin synthase thioesterase subunit</fullName>
    </submittedName>
</protein>